<dbReference type="Proteomes" id="UP000281604">
    <property type="component" value="Unassembled WGS sequence"/>
</dbReference>
<evidence type="ECO:0000313" key="2">
    <source>
        <dbReference type="EMBL" id="RMP15394.1"/>
    </source>
</evidence>
<accession>A0A3M4BA42</accession>
<proteinExistence type="predicted"/>
<evidence type="ECO:0000256" key="1">
    <source>
        <dbReference type="SAM" id="MobiDB-lite"/>
    </source>
</evidence>
<name>A0A3M4BA42_9PSED</name>
<dbReference type="EMBL" id="RBQE01000007">
    <property type="protein sequence ID" value="RMP15394.1"/>
    <property type="molecule type" value="Genomic_DNA"/>
</dbReference>
<organism evidence="2 3">
    <name type="scientific">Pseudomonas syringae pv. persicae</name>
    <dbReference type="NCBI Taxonomy" id="237306"/>
    <lineage>
        <taxon>Bacteria</taxon>
        <taxon>Pseudomonadati</taxon>
        <taxon>Pseudomonadota</taxon>
        <taxon>Gammaproteobacteria</taxon>
        <taxon>Pseudomonadales</taxon>
        <taxon>Pseudomonadaceae</taxon>
        <taxon>Pseudomonas</taxon>
    </lineage>
</organism>
<gene>
    <name evidence="2" type="ORF">ALQ30_100583</name>
</gene>
<comment type="caution">
    <text evidence="2">The sequence shown here is derived from an EMBL/GenBank/DDBJ whole genome shotgun (WGS) entry which is preliminary data.</text>
</comment>
<dbReference type="AlphaFoldDB" id="A0A3M4BA42"/>
<sequence>MCARKVIAFITLRGSRTMNRQDCEYFGLSHYKEKRGEYANTFNAEAKITTFAKARKHRIHAAKLRLEGLQPLIWRLATNLYEPGQQLRQLPLRESHPTNQPPTLVQRRGPDC</sequence>
<protein>
    <submittedName>
        <fullName evidence="2">Uncharacterized protein</fullName>
    </submittedName>
</protein>
<feature type="region of interest" description="Disordered" evidence="1">
    <location>
        <begin position="89"/>
        <end position="112"/>
    </location>
</feature>
<evidence type="ECO:0000313" key="3">
    <source>
        <dbReference type="Proteomes" id="UP000281604"/>
    </source>
</evidence>
<reference evidence="2 3" key="1">
    <citation type="submission" date="2018-08" db="EMBL/GenBank/DDBJ databases">
        <title>Recombination of ecologically and evolutionarily significant loci maintains genetic cohesion in the Pseudomonas syringae species complex.</title>
        <authorList>
            <person name="Dillon M."/>
            <person name="Thakur S."/>
            <person name="Almeida R.N.D."/>
            <person name="Weir B.S."/>
            <person name="Guttman D.S."/>
        </authorList>
    </citation>
    <scope>NUCLEOTIDE SEQUENCE [LARGE SCALE GENOMIC DNA]</scope>
    <source>
        <strain evidence="2 3">ICMP 3706</strain>
    </source>
</reference>